<dbReference type="Proteomes" id="UP000276029">
    <property type="component" value="Unassembled WGS sequence"/>
</dbReference>
<keyword evidence="1" id="KW-1133">Transmembrane helix</keyword>
<evidence type="ECO:0000313" key="2">
    <source>
        <dbReference type="EMBL" id="BBE34779.1"/>
    </source>
</evidence>
<organism evidence="2 4">
    <name type="scientific">Sphingosinicella microcystinivorans</name>
    <dbReference type="NCBI Taxonomy" id="335406"/>
    <lineage>
        <taxon>Bacteria</taxon>
        <taxon>Pseudomonadati</taxon>
        <taxon>Pseudomonadota</taxon>
        <taxon>Alphaproteobacteria</taxon>
        <taxon>Sphingomonadales</taxon>
        <taxon>Sphingosinicellaceae</taxon>
        <taxon>Sphingosinicella</taxon>
    </lineage>
</organism>
<dbReference type="EMBL" id="AP018711">
    <property type="protein sequence ID" value="BBE34779.1"/>
    <property type="molecule type" value="Genomic_DNA"/>
</dbReference>
<keyword evidence="5" id="KW-1185">Reference proteome</keyword>
<accession>A0AAD1D7M5</accession>
<evidence type="ECO:0000313" key="3">
    <source>
        <dbReference type="EMBL" id="RKS91794.1"/>
    </source>
</evidence>
<name>A0AAD1D7M5_SPHMI</name>
<dbReference type="KEGG" id="smic:SmB9_24370"/>
<reference evidence="3 5" key="2">
    <citation type="submission" date="2018-10" db="EMBL/GenBank/DDBJ databases">
        <title>Genomic Encyclopedia of Type Strains, Phase IV (KMG-IV): sequencing the most valuable type-strain genomes for metagenomic binning, comparative biology and taxonomic classification.</title>
        <authorList>
            <person name="Goeker M."/>
        </authorList>
    </citation>
    <scope>NUCLEOTIDE SEQUENCE [LARGE SCALE GENOMIC DNA]</scope>
    <source>
        <strain evidence="3 5">DSM 19791</strain>
    </source>
</reference>
<proteinExistence type="predicted"/>
<dbReference type="EMBL" id="RBWX01000007">
    <property type="protein sequence ID" value="RKS91794.1"/>
    <property type="molecule type" value="Genomic_DNA"/>
</dbReference>
<sequence length="305" mass="34100">MHVAKDSAPSGIWHRASDAHRSLPRLAARLLYTKDEEELGLEEIDRVSVAIERGVRSRFMICAALFGLCALLSSLVLLVWGVASVSDQNVGQGPVIAFMVLMGIAALTLVYWRHFQYGLGVIGTKRPAFYGKSRPSTVETLEKLFDFLGRRTAPEAYYYDRKGIRHPVSRRHFYGRLRGLLLSESAGDRALVLPPNGFWFSRQIYVDAEPDEIIRALKVKPQAGGRPKAYDYEAMLLTVIEHPSLRNIDPDKHGAETQVMNLIRARCDPSEAHDNDIPVPEPTKLRGFAKKIVAALKINRSALPD</sequence>
<keyword evidence="1" id="KW-0812">Transmembrane</keyword>
<keyword evidence="1" id="KW-0472">Membrane</keyword>
<dbReference type="AlphaFoldDB" id="A0AAD1D7M5"/>
<evidence type="ECO:0000313" key="5">
    <source>
        <dbReference type="Proteomes" id="UP000276029"/>
    </source>
</evidence>
<evidence type="ECO:0000256" key="1">
    <source>
        <dbReference type="SAM" id="Phobius"/>
    </source>
</evidence>
<evidence type="ECO:0000313" key="4">
    <source>
        <dbReference type="Proteomes" id="UP000275727"/>
    </source>
</evidence>
<dbReference type="Proteomes" id="UP000275727">
    <property type="component" value="Chromosome"/>
</dbReference>
<reference evidence="2 4" key="1">
    <citation type="submission" date="2018-06" db="EMBL/GenBank/DDBJ databases">
        <title>Complete Genome Sequence of the Microcystin-Degrading Bacterium Sphingosinicella microcystinivorans Strain B-9.</title>
        <authorList>
            <person name="Jin H."/>
            <person name="Nishizawa T."/>
            <person name="Guo Y."/>
            <person name="Nishizawa A."/>
            <person name="Park H."/>
            <person name="Kato H."/>
            <person name="Tsuji K."/>
            <person name="Harada K."/>
        </authorList>
    </citation>
    <scope>NUCLEOTIDE SEQUENCE [LARGE SCALE GENOMIC DNA]</scope>
    <source>
        <strain evidence="2 4">B9</strain>
    </source>
</reference>
<protein>
    <submittedName>
        <fullName evidence="2">Uncharacterized protein</fullName>
    </submittedName>
</protein>
<feature type="transmembrane region" description="Helical" evidence="1">
    <location>
        <begin position="95"/>
        <end position="112"/>
    </location>
</feature>
<feature type="transmembrane region" description="Helical" evidence="1">
    <location>
        <begin position="59"/>
        <end position="83"/>
    </location>
</feature>
<dbReference type="RefSeq" id="WP_126494747.1">
    <property type="nucleotide sequence ID" value="NZ_AP018711.1"/>
</dbReference>
<gene>
    <name evidence="3" type="ORF">DFR51_1364</name>
    <name evidence="2" type="ORF">SmB9_24370</name>
</gene>